<organism evidence="8 9">
    <name type="scientific">Murinocardiopsis flavida</name>
    <dbReference type="NCBI Taxonomy" id="645275"/>
    <lineage>
        <taxon>Bacteria</taxon>
        <taxon>Bacillati</taxon>
        <taxon>Actinomycetota</taxon>
        <taxon>Actinomycetes</taxon>
        <taxon>Streptosporangiales</taxon>
        <taxon>Nocardiopsidaceae</taxon>
        <taxon>Murinocardiopsis</taxon>
    </lineage>
</organism>
<feature type="binding site" evidence="7">
    <location>
        <position position="164"/>
    </location>
    <ligand>
        <name>substrate</name>
    </ligand>
</feature>
<dbReference type="Proteomes" id="UP000240542">
    <property type="component" value="Unassembled WGS sequence"/>
</dbReference>
<dbReference type="NCBIfam" id="TIGR03814">
    <property type="entry name" value="Gln_ase"/>
    <property type="match status" value="1"/>
</dbReference>
<comment type="subunit">
    <text evidence="2 7">Homotetramer.</text>
</comment>
<feature type="binding site" evidence="7">
    <location>
        <position position="114"/>
    </location>
    <ligand>
        <name>substrate</name>
    </ligand>
</feature>
<dbReference type="GO" id="GO:0006537">
    <property type="term" value="P:glutamate biosynthetic process"/>
    <property type="evidence" value="ECO:0007669"/>
    <property type="project" value="TreeGrafter"/>
</dbReference>
<dbReference type="Gene3D" id="3.30.750.24">
    <property type="entry name" value="STAS domain"/>
    <property type="match status" value="1"/>
</dbReference>
<feature type="binding site" evidence="7">
    <location>
        <position position="240"/>
    </location>
    <ligand>
        <name>substrate</name>
    </ligand>
</feature>
<dbReference type="OrthoDB" id="9788822at2"/>
<dbReference type="HAMAP" id="MF_00313">
    <property type="entry name" value="Glutaminase"/>
    <property type="match status" value="1"/>
</dbReference>
<protein>
    <recommendedName>
        <fullName evidence="6 7">Glutaminase</fullName>
        <ecNumber evidence="3 7">3.5.1.2</ecNumber>
    </recommendedName>
</protein>
<dbReference type="PANTHER" id="PTHR12544:SF29">
    <property type="entry name" value="GLUTAMINASE"/>
    <property type="match status" value="1"/>
</dbReference>
<evidence type="ECO:0000256" key="6">
    <source>
        <dbReference type="ARBA" id="ARBA00070405"/>
    </source>
</evidence>
<comment type="similarity">
    <text evidence="1 7">Belongs to the glutaminase family.</text>
</comment>
<comment type="caution">
    <text evidence="8">The sequence shown here is derived from an EMBL/GenBank/DDBJ whole genome shotgun (WGS) entry which is preliminary data.</text>
</comment>
<keyword evidence="9" id="KW-1185">Reference proteome</keyword>
<comment type="catalytic activity">
    <reaction evidence="5 7">
        <text>L-glutamine + H2O = L-glutamate + NH4(+)</text>
        <dbReference type="Rhea" id="RHEA:15889"/>
        <dbReference type="ChEBI" id="CHEBI:15377"/>
        <dbReference type="ChEBI" id="CHEBI:28938"/>
        <dbReference type="ChEBI" id="CHEBI:29985"/>
        <dbReference type="ChEBI" id="CHEBI:58359"/>
        <dbReference type="EC" id="3.5.1.2"/>
    </reaction>
</comment>
<dbReference type="RefSeq" id="WP_106583112.1">
    <property type="nucleotide sequence ID" value="NZ_PYGA01000007.1"/>
</dbReference>
<dbReference type="GO" id="GO:0004359">
    <property type="term" value="F:glutaminase activity"/>
    <property type="evidence" value="ECO:0007669"/>
    <property type="project" value="UniProtKB-UniRule"/>
</dbReference>
<reference evidence="8 9" key="1">
    <citation type="submission" date="2018-03" db="EMBL/GenBank/DDBJ databases">
        <title>Genomic Encyclopedia of Archaeal and Bacterial Type Strains, Phase II (KMG-II): from individual species to whole genera.</title>
        <authorList>
            <person name="Goeker M."/>
        </authorList>
    </citation>
    <scope>NUCLEOTIDE SEQUENCE [LARGE SCALE GENOMIC DNA]</scope>
    <source>
        <strain evidence="8 9">DSM 45312</strain>
    </source>
</reference>
<evidence type="ECO:0000256" key="3">
    <source>
        <dbReference type="ARBA" id="ARBA00012918"/>
    </source>
</evidence>
<feature type="binding site" evidence="7">
    <location>
        <position position="258"/>
    </location>
    <ligand>
        <name>substrate</name>
    </ligand>
</feature>
<evidence type="ECO:0000256" key="4">
    <source>
        <dbReference type="ARBA" id="ARBA00022801"/>
    </source>
</evidence>
<keyword evidence="4 7" id="KW-0378">Hydrolase</keyword>
<name>A0A2P8DKR3_9ACTN</name>
<evidence type="ECO:0000313" key="8">
    <source>
        <dbReference type="EMBL" id="PSK97788.1"/>
    </source>
</evidence>
<keyword evidence="7" id="KW-0007">Acetylation</keyword>
<dbReference type="SUPFAM" id="SSF56601">
    <property type="entry name" value="beta-lactamase/transpeptidase-like"/>
    <property type="match status" value="1"/>
</dbReference>
<dbReference type="GO" id="GO:0006543">
    <property type="term" value="P:L-glutamine catabolic process"/>
    <property type="evidence" value="ECO:0007669"/>
    <property type="project" value="TreeGrafter"/>
</dbReference>
<dbReference type="FunFam" id="3.40.710.10:FF:000005">
    <property type="entry name" value="Glutaminase"/>
    <property type="match status" value="1"/>
</dbReference>
<feature type="binding site" evidence="7">
    <location>
        <position position="64"/>
    </location>
    <ligand>
        <name>substrate</name>
    </ligand>
</feature>
<evidence type="ECO:0000313" key="9">
    <source>
        <dbReference type="Proteomes" id="UP000240542"/>
    </source>
</evidence>
<evidence type="ECO:0000256" key="7">
    <source>
        <dbReference type="HAMAP-Rule" id="MF_00313"/>
    </source>
</evidence>
<dbReference type="Pfam" id="PF04960">
    <property type="entry name" value="Glutaminase"/>
    <property type="match status" value="1"/>
</dbReference>
<gene>
    <name evidence="7" type="primary">glsA</name>
    <name evidence="8" type="ORF">CLV63_107181</name>
</gene>
<feature type="binding site" evidence="7">
    <location>
        <position position="188"/>
    </location>
    <ligand>
        <name>substrate</name>
    </ligand>
</feature>
<dbReference type="AlphaFoldDB" id="A0A2P8DKR3"/>
<dbReference type="InterPro" id="IPR036513">
    <property type="entry name" value="STAS_dom_sf"/>
</dbReference>
<evidence type="ECO:0000256" key="2">
    <source>
        <dbReference type="ARBA" id="ARBA00011881"/>
    </source>
</evidence>
<evidence type="ECO:0000256" key="1">
    <source>
        <dbReference type="ARBA" id="ARBA00011076"/>
    </source>
</evidence>
<feature type="binding site" evidence="7">
    <location>
        <position position="157"/>
    </location>
    <ligand>
        <name>substrate</name>
    </ligand>
</feature>
<evidence type="ECO:0000256" key="5">
    <source>
        <dbReference type="ARBA" id="ARBA00049534"/>
    </source>
</evidence>
<dbReference type="InterPro" id="IPR012338">
    <property type="entry name" value="Beta-lactam/transpept-like"/>
</dbReference>
<proteinExistence type="inferred from homology"/>
<dbReference type="EMBL" id="PYGA01000007">
    <property type="protein sequence ID" value="PSK97788.1"/>
    <property type="molecule type" value="Genomic_DNA"/>
</dbReference>
<sequence length="423" mass="45415">MRSPILDYLDTIIAETEHVVSGESADYIPELAAADPDRVAVALCTVNGTVYASGDTGHRFSIQSMSKPFAYALAIEDRGLESVLHHIGVEPSGEAFNELSLDPETGQPRNPMINAGAIAAHSLIDDDRQSAVDRLLALFSQLADRPVEIDEAVAASELATGDRNLGLAYLLHSSGRLTREPRSAVEGYIRQCAASVDVRDLALMAATLANGGVQPNTGDRLFSRAGTRHLLSVMASCGMYDAAGDWLTAVGIPAKSGVAGGIIGVLPGQVGVAVFSPRLDPHGNSARGVAMMQRLSDDLGLHLMEANRPSRSSLRETRTASVDGQEATIYVLQGDMVLSSIESLVHELITNPPKTELVVFDMSRVAEVLPVARRTSAETATKLCDEGHRIILVDPESTVPDFQDSRGRSIERWTRERLEQSQR</sequence>
<dbReference type="InterPro" id="IPR015868">
    <property type="entry name" value="Glutaminase"/>
</dbReference>
<dbReference type="NCBIfam" id="NF002134">
    <property type="entry name" value="PRK00971.1-4"/>
    <property type="match status" value="1"/>
</dbReference>
<accession>A0A2P8DKR3</accession>
<dbReference type="Gene3D" id="3.40.710.10">
    <property type="entry name" value="DD-peptidase/beta-lactamase superfamily"/>
    <property type="match status" value="1"/>
</dbReference>
<dbReference type="EC" id="3.5.1.2" evidence="3 7"/>
<dbReference type="PANTHER" id="PTHR12544">
    <property type="entry name" value="GLUTAMINASE"/>
    <property type="match status" value="1"/>
</dbReference>